<accession>A0ACC1PTS3</accession>
<gene>
    <name evidence="1" type="ORF">NUW54_g6083</name>
</gene>
<name>A0ACC1PTS3_9APHY</name>
<organism evidence="1 2">
    <name type="scientific">Trametes sanguinea</name>
    <dbReference type="NCBI Taxonomy" id="158606"/>
    <lineage>
        <taxon>Eukaryota</taxon>
        <taxon>Fungi</taxon>
        <taxon>Dikarya</taxon>
        <taxon>Basidiomycota</taxon>
        <taxon>Agaricomycotina</taxon>
        <taxon>Agaricomycetes</taxon>
        <taxon>Polyporales</taxon>
        <taxon>Polyporaceae</taxon>
        <taxon>Trametes</taxon>
    </lineage>
</organism>
<keyword evidence="2" id="KW-1185">Reference proteome</keyword>
<sequence length="272" mass="29507">MRTSQVFRHTPRLLLRPDPGACEYPLCSKGESLLGRRILARSDLQLNVGARNFLFINVPPTDRSPLMIRQGATAQALLKQTIAGYNAKLAARAASLQAANPGVQTWVWDSNAAFTTVLDDPTAYGFVDATSYGNPGDFWGNNLHPSSEYMVMLTVNSVPSNESDANISVDRTLVGSKSASSLGSGRGSGGSNKGKSERRVVTAIFAPVSSAAAHRPYLWTSLPMSLFRAPTLPRSLTKQRSLLIWNVLSHRSPISRILWVLQSSRSVIPTGR</sequence>
<reference evidence="1" key="1">
    <citation type="submission" date="2022-08" db="EMBL/GenBank/DDBJ databases">
        <title>Genome Sequence of Pycnoporus sanguineus.</title>
        <authorList>
            <person name="Buettner E."/>
        </authorList>
    </citation>
    <scope>NUCLEOTIDE SEQUENCE</scope>
    <source>
        <strain evidence="1">CG-C14</strain>
    </source>
</reference>
<proteinExistence type="predicted"/>
<evidence type="ECO:0000313" key="2">
    <source>
        <dbReference type="Proteomes" id="UP001144978"/>
    </source>
</evidence>
<dbReference type="EMBL" id="JANSHE010001579">
    <property type="protein sequence ID" value="KAJ3002009.1"/>
    <property type="molecule type" value="Genomic_DNA"/>
</dbReference>
<dbReference type="Proteomes" id="UP001144978">
    <property type="component" value="Unassembled WGS sequence"/>
</dbReference>
<protein>
    <submittedName>
        <fullName evidence="1">Uncharacterized protein</fullName>
    </submittedName>
</protein>
<evidence type="ECO:0000313" key="1">
    <source>
        <dbReference type="EMBL" id="KAJ3002009.1"/>
    </source>
</evidence>
<comment type="caution">
    <text evidence="1">The sequence shown here is derived from an EMBL/GenBank/DDBJ whole genome shotgun (WGS) entry which is preliminary data.</text>
</comment>